<feature type="transmembrane region" description="Helical" evidence="1">
    <location>
        <begin position="53"/>
        <end position="72"/>
    </location>
</feature>
<feature type="transmembrane region" description="Helical" evidence="1">
    <location>
        <begin position="12"/>
        <end position="33"/>
    </location>
</feature>
<evidence type="ECO:0000313" key="2">
    <source>
        <dbReference type="EMBL" id="KRH24966.1"/>
    </source>
</evidence>
<dbReference type="PaxDb" id="3847-GLYMA12G07841.1"/>
<dbReference type="Proteomes" id="UP000008827">
    <property type="component" value="Chromosome 12"/>
</dbReference>
<keyword evidence="1" id="KW-0812">Transmembrane</keyword>
<dbReference type="EnsemblPlants" id="KRH24966">
    <property type="protein sequence ID" value="KRH24966"/>
    <property type="gene ID" value="GLYMA_12G073600"/>
</dbReference>
<dbReference type="HOGENOM" id="CLU_2675950_0_0_1"/>
<reference evidence="2" key="3">
    <citation type="submission" date="2018-07" db="EMBL/GenBank/DDBJ databases">
        <title>WGS assembly of Glycine max.</title>
        <authorList>
            <person name="Schmutz J."/>
            <person name="Cannon S."/>
            <person name="Schlueter J."/>
            <person name="Ma J."/>
            <person name="Mitros T."/>
            <person name="Nelson W."/>
            <person name="Hyten D."/>
            <person name="Song Q."/>
            <person name="Thelen J."/>
            <person name="Cheng J."/>
            <person name="Xu D."/>
            <person name="Hellsten U."/>
            <person name="May G."/>
            <person name="Yu Y."/>
            <person name="Sakurai T."/>
            <person name="Umezawa T."/>
            <person name="Bhattacharyya M."/>
            <person name="Sandhu D."/>
            <person name="Valliyodan B."/>
            <person name="Lindquist E."/>
            <person name="Peto M."/>
            <person name="Grant D."/>
            <person name="Shu S."/>
            <person name="Goodstein D."/>
            <person name="Barry K."/>
            <person name="Futrell-Griggs M."/>
            <person name="Abernathy B."/>
            <person name="Du J."/>
            <person name="Tian Z."/>
            <person name="Zhu L."/>
            <person name="Gill N."/>
            <person name="Joshi T."/>
            <person name="Libault M."/>
            <person name="Sethuraman A."/>
            <person name="Zhang X."/>
            <person name="Shinozaki K."/>
            <person name="Nguyen H."/>
            <person name="Wing R."/>
            <person name="Cregan P."/>
            <person name="Specht J."/>
            <person name="Grimwood J."/>
            <person name="Rokhsar D."/>
            <person name="Stacey G."/>
            <person name="Shoemaker R."/>
            <person name="Jackson S."/>
        </authorList>
    </citation>
    <scope>NUCLEOTIDE SEQUENCE</scope>
    <source>
        <tissue evidence="2">Callus</tissue>
    </source>
</reference>
<keyword evidence="4" id="KW-1185">Reference proteome</keyword>
<gene>
    <name evidence="2" type="ORF">GLYMA_12G073600</name>
</gene>
<keyword evidence="1" id="KW-1133">Transmembrane helix</keyword>
<reference evidence="3" key="2">
    <citation type="submission" date="2018-02" db="UniProtKB">
        <authorList>
            <consortium name="EnsemblPlants"/>
        </authorList>
    </citation>
    <scope>IDENTIFICATION</scope>
    <source>
        <strain evidence="3">Williams 82</strain>
    </source>
</reference>
<evidence type="ECO:0000313" key="3">
    <source>
        <dbReference type="EnsemblPlants" id="KRH24966"/>
    </source>
</evidence>
<dbReference type="EMBL" id="CM000845">
    <property type="protein sequence ID" value="KRH24966.1"/>
    <property type="molecule type" value="Genomic_DNA"/>
</dbReference>
<evidence type="ECO:0000313" key="4">
    <source>
        <dbReference type="Proteomes" id="UP000008827"/>
    </source>
</evidence>
<organism evidence="3">
    <name type="scientific">Glycine max</name>
    <name type="common">Soybean</name>
    <name type="synonym">Glycine hispida</name>
    <dbReference type="NCBI Taxonomy" id="3847"/>
    <lineage>
        <taxon>Eukaryota</taxon>
        <taxon>Viridiplantae</taxon>
        <taxon>Streptophyta</taxon>
        <taxon>Embryophyta</taxon>
        <taxon>Tracheophyta</taxon>
        <taxon>Spermatophyta</taxon>
        <taxon>Magnoliopsida</taxon>
        <taxon>eudicotyledons</taxon>
        <taxon>Gunneridae</taxon>
        <taxon>Pentapetalae</taxon>
        <taxon>rosids</taxon>
        <taxon>fabids</taxon>
        <taxon>Fabales</taxon>
        <taxon>Fabaceae</taxon>
        <taxon>Papilionoideae</taxon>
        <taxon>50 kb inversion clade</taxon>
        <taxon>NPAAA clade</taxon>
        <taxon>indigoferoid/millettioid clade</taxon>
        <taxon>Phaseoleae</taxon>
        <taxon>Glycine</taxon>
        <taxon>Glycine subgen. Soja</taxon>
    </lineage>
</organism>
<proteinExistence type="predicted"/>
<accession>K7LTI6</accession>
<protein>
    <submittedName>
        <fullName evidence="2 3">Uncharacterized protein</fullName>
    </submittedName>
</protein>
<dbReference type="InParanoid" id="K7LTI6"/>
<dbReference type="Gramene" id="KRH24966">
    <property type="protein sequence ID" value="KRH24966"/>
    <property type="gene ID" value="GLYMA_12G073600"/>
</dbReference>
<dbReference type="AlphaFoldDB" id="K7LTI6"/>
<sequence length="75" mass="8453">MELTKQMIPPKRGLVTIRVVKSVVKSVMSFLAAAFTPSAPDRINLGGYFVGKVVQYISGTFYFNFFLYKMILNPD</sequence>
<keyword evidence="1" id="KW-0472">Membrane</keyword>
<evidence type="ECO:0000256" key="1">
    <source>
        <dbReference type="SAM" id="Phobius"/>
    </source>
</evidence>
<reference evidence="2 3" key="1">
    <citation type="journal article" date="2010" name="Nature">
        <title>Genome sequence of the palaeopolyploid soybean.</title>
        <authorList>
            <person name="Schmutz J."/>
            <person name="Cannon S.B."/>
            <person name="Schlueter J."/>
            <person name="Ma J."/>
            <person name="Mitros T."/>
            <person name="Nelson W."/>
            <person name="Hyten D.L."/>
            <person name="Song Q."/>
            <person name="Thelen J.J."/>
            <person name="Cheng J."/>
            <person name="Xu D."/>
            <person name="Hellsten U."/>
            <person name="May G.D."/>
            <person name="Yu Y."/>
            <person name="Sakurai T."/>
            <person name="Umezawa T."/>
            <person name="Bhattacharyya M.K."/>
            <person name="Sandhu D."/>
            <person name="Valliyodan B."/>
            <person name="Lindquist E."/>
            <person name="Peto M."/>
            <person name="Grant D."/>
            <person name="Shu S."/>
            <person name="Goodstein D."/>
            <person name="Barry K."/>
            <person name="Futrell-Griggs M."/>
            <person name="Abernathy B."/>
            <person name="Du J."/>
            <person name="Tian Z."/>
            <person name="Zhu L."/>
            <person name="Gill N."/>
            <person name="Joshi T."/>
            <person name="Libault M."/>
            <person name="Sethuraman A."/>
            <person name="Zhang X.-C."/>
            <person name="Shinozaki K."/>
            <person name="Nguyen H.T."/>
            <person name="Wing R.A."/>
            <person name="Cregan P."/>
            <person name="Specht J."/>
            <person name="Grimwood J."/>
            <person name="Rokhsar D."/>
            <person name="Stacey G."/>
            <person name="Shoemaker R.C."/>
            <person name="Jackson S.A."/>
        </authorList>
    </citation>
    <scope>NUCLEOTIDE SEQUENCE [LARGE SCALE GENOMIC DNA]</scope>
    <source>
        <strain evidence="3">cv. Williams 82</strain>
        <tissue evidence="2">Callus</tissue>
    </source>
</reference>
<name>K7LTI6_SOYBN</name>